<dbReference type="InterPro" id="IPR016197">
    <property type="entry name" value="Chromo-like_dom_sf"/>
</dbReference>
<dbReference type="GO" id="GO:0030527">
    <property type="term" value="F:structural constituent of chromatin"/>
    <property type="evidence" value="ECO:0007669"/>
    <property type="project" value="InterPro"/>
</dbReference>
<proteinExistence type="predicted"/>
<name>E4Y4K1_OIKDI</name>
<dbReference type="Proteomes" id="UP000011014">
    <property type="component" value="Unassembled WGS sequence"/>
</dbReference>
<feature type="compositionally biased region" description="Basic and acidic residues" evidence="1">
    <location>
        <begin position="23"/>
        <end position="35"/>
    </location>
</feature>
<feature type="domain" description="Tudor-knot" evidence="2">
    <location>
        <begin position="453"/>
        <end position="498"/>
    </location>
</feature>
<dbReference type="Pfam" id="PF11717">
    <property type="entry name" value="Tudor-knot"/>
    <property type="match status" value="1"/>
</dbReference>
<sequence>MRFKQIARKSTGGKAPRRQLATRVRDAVIESNHESDEGDFPSGSDEQPFKQTARKSTGGLMPRRQLATRARDVVIQSNNEAASESDEGESVISADVRPFMRTARKSTGGHMPRRQFAVKARRAIIESKSAAIKSKNEANFTEGKIVVIDENTDPTTRLVHLGSDHNKMKINVRLFQFTKEKWCRFEDGYYVMRSTDYCPVVKIKLDCLPPNFWALINGQIQNDDVSIFGEDSASESSHDCNEPPAKIQKLEKTKVEPKQKPFNFTKGEIVVIDANTDSAIRTKYFGRLMQFTTARWYRVEGDFYTMRSTDKHPVVKIKHDFLPENVKELIKYQTHIGDDNTKDKPVEREPVVEKPAETVNCVVDPVEITPLEHTGVVRIPKGEPKLSKGGVPAKAPASNSQQQMSSMADDQGEFEIIEYLGPEIHVPENQYEPVGIEITEDDIRVGSTADVKWTRRGVDDVFPAQLLKTRIQKGQLQYKVHYKNWNKRYDEWISIDRVMRIYDDEGTLVKSRLSSSEGSDKSSPGSPDEEKRVTRGASTRTKSVLEAIESSSEEENGDEDQNESAETLSGEQDSAEKPKGCINCDKPAQDASRYCSVDCILICTKKAKKEETKTTEISPEEELSPPPLEPGDPDQEDDDEEEHHSDDSGDDFVPPEDAKMPVKGKRGRPKKADGAASKKPLKKSKSVEKEKKKPKVQVKMTDDEIDRIVQENAHLKDSDPIIVLKHGHLLTGHHAPKKSNLREFLEENRIGIKVVPPQTKPKKEDKIDEKKRHIEQQKKKLKQKYEAAKSEAAKVVIKEGSNAYSAREQKVYTETEEERKARREKRKKEKLLAKAFPEEAKKKQEKKKGQKLQQRKVDVNHCQAL</sequence>
<dbReference type="AlphaFoldDB" id="E4Y4K1"/>
<feature type="region of interest" description="Disordered" evidence="1">
    <location>
        <begin position="1"/>
        <end position="69"/>
    </location>
</feature>
<organism evidence="3">
    <name type="scientific">Oikopleura dioica</name>
    <name type="common">Tunicate</name>
    <dbReference type="NCBI Taxonomy" id="34765"/>
    <lineage>
        <taxon>Eukaryota</taxon>
        <taxon>Metazoa</taxon>
        <taxon>Chordata</taxon>
        <taxon>Tunicata</taxon>
        <taxon>Appendicularia</taxon>
        <taxon>Copelata</taxon>
        <taxon>Oikopleuridae</taxon>
        <taxon>Oikopleura</taxon>
    </lineage>
</organism>
<dbReference type="GO" id="GO:0000786">
    <property type="term" value="C:nucleosome"/>
    <property type="evidence" value="ECO:0007669"/>
    <property type="project" value="InterPro"/>
</dbReference>
<feature type="compositionally biased region" description="Acidic residues" evidence="1">
    <location>
        <begin position="551"/>
        <end position="563"/>
    </location>
</feature>
<feature type="compositionally biased region" description="Basic and acidic residues" evidence="1">
    <location>
        <begin position="761"/>
        <end position="781"/>
    </location>
</feature>
<evidence type="ECO:0000313" key="3">
    <source>
        <dbReference type="EMBL" id="CBY30599.1"/>
    </source>
</evidence>
<feature type="compositionally biased region" description="Basic and acidic residues" evidence="1">
    <location>
        <begin position="807"/>
        <end position="821"/>
    </location>
</feature>
<reference evidence="3" key="1">
    <citation type="journal article" date="2010" name="Science">
        <title>Plasticity of animal genome architecture unmasked by rapid evolution of a pelagic tunicate.</title>
        <authorList>
            <person name="Denoeud F."/>
            <person name="Henriet S."/>
            <person name="Mungpakdee S."/>
            <person name="Aury J.M."/>
            <person name="Da Silva C."/>
            <person name="Brinkmann H."/>
            <person name="Mikhaleva J."/>
            <person name="Olsen L.C."/>
            <person name="Jubin C."/>
            <person name="Canestro C."/>
            <person name="Bouquet J.M."/>
            <person name="Danks G."/>
            <person name="Poulain J."/>
            <person name="Campsteijn C."/>
            <person name="Adamski M."/>
            <person name="Cross I."/>
            <person name="Yadetie F."/>
            <person name="Muffato M."/>
            <person name="Louis A."/>
            <person name="Butcher S."/>
            <person name="Tsagkogeorga G."/>
            <person name="Konrad A."/>
            <person name="Singh S."/>
            <person name="Jensen M.F."/>
            <person name="Cong E.H."/>
            <person name="Eikeseth-Otteraa H."/>
            <person name="Noel B."/>
            <person name="Anthouard V."/>
            <person name="Porcel B.M."/>
            <person name="Kachouri-Lafond R."/>
            <person name="Nishino A."/>
            <person name="Ugolini M."/>
            <person name="Chourrout P."/>
            <person name="Nishida H."/>
            <person name="Aasland R."/>
            <person name="Huzurbazar S."/>
            <person name="Westhof E."/>
            <person name="Delsuc F."/>
            <person name="Lehrach H."/>
            <person name="Reinhardt R."/>
            <person name="Weissenbach J."/>
            <person name="Roy S.W."/>
            <person name="Artiguenave F."/>
            <person name="Postlethwait J.H."/>
            <person name="Manak J.R."/>
            <person name="Thompson E.M."/>
            <person name="Jaillon O."/>
            <person name="Du Pasquier L."/>
            <person name="Boudinot P."/>
            <person name="Liberles D.A."/>
            <person name="Volff J.N."/>
            <person name="Philippe H."/>
            <person name="Lenhard B."/>
            <person name="Roest Crollius H."/>
            <person name="Wincker P."/>
            <person name="Chourrout D."/>
        </authorList>
    </citation>
    <scope>NUCLEOTIDE SEQUENCE [LARGE SCALE GENOMIC DNA]</scope>
</reference>
<dbReference type="SUPFAM" id="SSF54160">
    <property type="entry name" value="Chromo domain-like"/>
    <property type="match status" value="1"/>
</dbReference>
<accession>E4Y4K1</accession>
<dbReference type="EMBL" id="FN654279">
    <property type="protein sequence ID" value="CBY30599.1"/>
    <property type="molecule type" value="Genomic_DNA"/>
</dbReference>
<feature type="non-terminal residue" evidence="3">
    <location>
        <position position="865"/>
    </location>
</feature>
<dbReference type="InterPro" id="IPR025995">
    <property type="entry name" value="Tudor-knot"/>
</dbReference>
<dbReference type="InterPro" id="IPR000164">
    <property type="entry name" value="Histone_H3/CENP-A"/>
</dbReference>
<feature type="compositionally biased region" description="Low complexity" evidence="1">
    <location>
        <begin position="511"/>
        <end position="526"/>
    </location>
</feature>
<evidence type="ECO:0000256" key="1">
    <source>
        <dbReference type="SAM" id="MobiDB-lite"/>
    </source>
</evidence>
<evidence type="ECO:0000259" key="2">
    <source>
        <dbReference type="Pfam" id="PF11717"/>
    </source>
</evidence>
<feature type="region of interest" description="Disordered" evidence="1">
    <location>
        <begin position="757"/>
        <end position="781"/>
    </location>
</feature>
<feature type="compositionally biased region" description="Basic and acidic residues" evidence="1">
    <location>
        <begin position="830"/>
        <end position="842"/>
    </location>
</feature>
<gene>
    <name evidence="3" type="ORF">GSOID_T00018475001</name>
</gene>
<feature type="region of interest" description="Disordered" evidence="1">
    <location>
        <begin position="380"/>
        <end position="402"/>
    </location>
</feature>
<feature type="compositionally biased region" description="Acidic residues" evidence="1">
    <location>
        <begin position="631"/>
        <end position="641"/>
    </location>
</feature>
<dbReference type="GO" id="GO:0003677">
    <property type="term" value="F:DNA binding"/>
    <property type="evidence" value="ECO:0007669"/>
    <property type="project" value="InterPro"/>
</dbReference>
<feature type="region of interest" description="Disordered" evidence="1">
    <location>
        <begin position="608"/>
        <end position="699"/>
    </location>
</feature>
<protein>
    <recommendedName>
        <fullName evidence="2">Tudor-knot domain-containing protein</fullName>
    </recommendedName>
</protein>
<dbReference type="PRINTS" id="PR00622">
    <property type="entry name" value="HISTONEH3"/>
</dbReference>
<dbReference type="Gene3D" id="2.30.30.140">
    <property type="match status" value="1"/>
</dbReference>
<feature type="compositionally biased region" description="Basic residues" evidence="1">
    <location>
        <begin position="843"/>
        <end position="854"/>
    </location>
</feature>
<feature type="region of interest" description="Disordered" evidence="1">
    <location>
        <begin position="796"/>
        <end position="865"/>
    </location>
</feature>
<feature type="region of interest" description="Disordered" evidence="1">
    <location>
        <begin position="511"/>
        <end position="579"/>
    </location>
</feature>